<evidence type="ECO:0000313" key="1">
    <source>
        <dbReference type="EMBL" id="SCY55307.1"/>
    </source>
</evidence>
<sequence>MKIGLIRHFKVNNIPAKFMTSNGFQEWVVLYDNADVIKNEIEISNVEWNKCYTSDMPRALKTAEAIFNGEVITMPELREIPLYPVFKTNLKLPYIFWSICGRVAWSFSHKSQIEGKKQTEKRINGFLDNIDDKADINILLVSHGLLIYSFQKELVRRGFQGDIIKNVRNGVIYIFEK</sequence>
<dbReference type="InterPro" id="IPR013078">
    <property type="entry name" value="His_Pase_superF_clade-1"/>
</dbReference>
<reference evidence="1 2" key="1">
    <citation type="submission" date="2016-10" db="EMBL/GenBank/DDBJ databases">
        <authorList>
            <person name="de Groot N.N."/>
        </authorList>
    </citation>
    <scope>NUCLEOTIDE SEQUENCE [LARGE SCALE GENOMIC DNA]</scope>
    <source>
        <strain evidence="1 2">DSM 18978</strain>
    </source>
</reference>
<dbReference type="SUPFAM" id="SSF53254">
    <property type="entry name" value="Phosphoglycerate mutase-like"/>
    <property type="match status" value="1"/>
</dbReference>
<dbReference type="STRING" id="1120976.SAMN03080606_01788"/>
<dbReference type="RefSeq" id="WP_091542484.1">
    <property type="nucleotide sequence ID" value="NZ_FMUS01000010.1"/>
</dbReference>
<dbReference type="AlphaFoldDB" id="A0A1G5GVA7"/>
<dbReference type="Gene3D" id="3.40.50.1240">
    <property type="entry name" value="Phosphoglycerate mutase-like"/>
    <property type="match status" value="1"/>
</dbReference>
<proteinExistence type="predicted"/>
<name>A0A1G5GVA7_9FIRM</name>
<protein>
    <submittedName>
        <fullName evidence="1">Broad specificity phosphatase PhoE</fullName>
    </submittedName>
</protein>
<evidence type="ECO:0000313" key="2">
    <source>
        <dbReference type="Proteomes" id="UP000198636"/>
    </source>
</evidence>
<dbReference type="CDD" id="cd07067">
    <property type="entry name" value="HP_PGM_like"/>
    <property type="match status" value="1"/>
</dbReference>
<dbReference type="Pfam" id="PF00300">
    <property type="entry name" value="His_Phos_1"/>
    <property type="match status" value="1"/>
</dbReference>
<dbReference type="OrthoDB" id="1680942at2"/>
<accession>A0A1G5GVA7</accession>
<keyword evidence="2" id="KW-1185">Reference proteome</keyword>
<dbReference type="EMBL" id="FMUS01000010">
    <property type="protein sequence ID" value="SCY55307.1"/>
    <property type="molecule type" value="Genomic_DNA"/>
</dbReference>
<gene>
    <name evidence="1" type="ORF">SAMN03080606_01788</name>
</gene>
<dbReference type="InterPro" id="IPR029033">
    <property type="entry name" value="His_PPase_superfam"/>
</dbReference>
<dbReference type="Proteomes" id="UP000198636">
    <property type="component" value="Unassembled WGS sequence"/>
</dbReference>
<organism evidence="1 2">
    <name type="scientific">Alkaliphilus peptidifermentans DSM 18978</name>
    <dbReference type="NCBI Taxonomy" id="1120976"/>
    <lineage>
        <taxon>Bacteria</taxon>
        <taxon>Bacillati</taxon>
        <taxon>Bacillota</taxon>
        <taxon>Clostridia</taxon>
        <taxon>Peptostreptococcales</taxon>
        <taxon>Natronincolaceae</taxon>
        <taxon>Alkaliphilus</taxon>
    </lineage>
</organism>